<dbReference type="OrthoDB" id="53708at2759"/>
<organism evidence="1 2">
    <name type="scientific">Nitzschia inconspicua</name>
    <dbReference type="NCBI Taxonomy" id="303405"/>
    <lineage>
        <taxon>Eukaryota</taxon>
        <taxon>Sar</taxon>
        <taxon>Stramenopiles</taxon>
        <taxon>Ochrophyta</taxon>
        <taxon>Bacillariophyta</taxon>
        <taxon>Bacillariophyceae</taxon>
        <taxon>Bacillariophycidae</taxon>
        <taxon>Bacillariales</taxon>
        <taxon>Bacillariaceae</taxon>
        <taxon>Nitzschia</taxon>
    </lineage>
</organism>
<dbReference type="AlphaFoldDB" id="A0A9K3PJ27"/>
<dbReference type="Proteomes" id="UP000693970">
    <property type="component" value="Unassembled WGS sequence"/>
</dbReference>
<evidence type="ECO:0008006" key="3">
    <source>
        <dbReference type="Google" id="ProtNLM"/>
    </source>
</evidence>
<gene>
    <name evidence="1" type="ORF">IV203_017271</name>
</gene>
<sequence>MTPDPMKAIPAELKAFQDGWEEITDDSQPYEVVMEDDFSQEYSAKRIRFNVSNDVAFAESMKNATSHNITLMERDRFIAIQSCTRGYAQAGRTASVESNAWMQQGALLRKMKEIEVALFARSVDVLLHIESGFIVLDDELIASRAADVESKVVSNRKRGKEGPVADCVACSMLSTCLGMRLRVKNDSSNVARLLDSLCIPTNAKCGIELAFDRGYGKLPAVLAAAERNLDVITIAGTLGSRHPFNTVEEWNAAVQRRAHNPEEIRNWELQCSRWLLAKDKFLGRAHIHNGAVCNNGTTSVLAITTINNET</sequence>
<name>A0A9K3PJ27_9STRA</name>
<evidence type="ECO:0000313" key="2">
    <source>
        <dbReference type="Proteomes" id="UP000693970"/>
    </source>
</evidence>
<protein>
    <recommendedName>
        <fullName evidence="3">Transposase</fullName>
    </recommendedName>
</protein>
<dbReference type="EMBL" id="JAGRRH010000020">
    <property type="protein sequence ID" value="KAG7348566.1"/>
    <property type="molecule type" value="Genomic_DNA"/>
</dbReference>
<comment type="caution">
    <text evidence="1">The sequence shown here is derived from an EMBL/GenBank/DDBJ whole genome shotgun (WGS) entry which is preliminary data.</text>
</comment>
<proteinExistence type="predicted"/>
<evidence type="ECO:0000313" key="1">
    <source>
        <dbReference type="EMBL" id="KAG7348566.1"/>
    </source>
</evidence>
<accession>A0A9K3PJ27</accession>
<reference evidence="1" key="2">
    <citation type="submission" date="2021-04" db="EMBL/GenBank/DDBJ databases">
        <authorList>
            <person name="Podell S."/>
        </authorList>
    </citation>
    <scope>NUCLEOTIDE SEQUENCE</scope>
    <source>
        <strain evidence="1">Hildebrandi</strain>
    </source>
</reference>
<reference evidence="1" key="1">
    <citation type="journal article" date="2021" name="Sci. Rep.">
        <title>Diploid genomic architecture of Nitzschia inconspicua, an elite biomass production diatom.</title>
        <authorList>
            <person name="Oliver A."/>
            <person name="Podell S."/>
            <person name="Pinowska A."/>
            <person name="Traller J.C."/>
            <person name="Smith S.R."/>
            <person name="McClure R."/>
            <person name="Beliaev A."/>
            <person name="Bohutskyi P."/>
            <person name="Hill E.A."/>
            <person name="Rabines A."/>
            <person name="Zheng H."/>
            <person name="Allen L.Z."/>
            <person name="Kuo A."/>
            <person name="Grigoriev I.V."/>
            <person name="Allen A.E."/>
            <person name="Hazlebeck D."/>
            <person name="Allen E.E."/>
        </authorList>
    </citation>
    <scope>NUCLEOTIDE SEQUENCE</scope>
    <source>
        <strain evidence="1">Hildebrandi</strain>
    </source>
</reference>
<keyword evidence="2" id="KW-1185">Reference proteome</keyword>